<comment type="caution">
    <text evidence="2">The sequence shown here is derived from an EMBL/GenBank/DDBJ whole genome shotgun (WGS) entry which is preliminary data.</text>
</comment>
<dbReference type="InterPro" id="IPR040976">
    <property type="entry name" value="Pkinase_fungal"/>
</dbReference>
<reference evidence="2 3" key="1">
    <citation type="journal article" date="2018" name="New Phytol.">
        <title>Phylogenomics of Endogonaceae and evolution of mycorrhizas within Mucoromycota.</title>
        <authorList>
            <person name="Chang Y."/>
            <person name="Desiro A."/>
            <person name="Na H."/>
            <person name="Sandor L."/>
            <person name="Lipzen A."/>
            <person name="Clum A."/>
            <person name="Barry K."/>
            <person name="Grigoriev I.V."/>
            <person name="Martin F.M."/>
            <person name="Stajich J.E."/>
            <person name="Smith M.E."/>
            <person name="Bonito G."/>
            <person name="Spatafora J.W."/>
        </authorList>
    </citation>
    <scope>NUCLEOTIDE SEQUENCE [LARGE SCALE GENOMIC DNA]</scope>
    <source>
        <strain evidence="2 3">AD002</strain>
    </source>
</reference>
<accession>A0A433QDE9</accession>
<organism evidence="2 3">
    <name type="scientific">Jimgerdemannia flammicorona</name>
    <dbReference type="NCBI Taxonomy" id="994334"/>
    <lineage>
        <taxon>Eukaryota</taxon>
        <taxon>Fungi</taxon>
        <taxon>Fungi incertae sedis</taxon>
        <taxon>Mucoromycota</taxon>
        <taxon>Mucoromycotina</taxon>
        <taxon>Endogonomycetes</taxon>
        <taxon>Endogonales</taxon>
        <taxon>Endogonaceae</taxon>
        <taxon>Jimgerdemannia</taxon>
    </lineage>
</organism>
<protein>
    <recommendedName>
        <fullName evidence="1">Fungal-type protein kinase domain-containing protein</fullName>
    </recommendedName>
</protein>
<sequence length="167" mass="19150">MTRPSADDVDICEGLGDIDIKCNGKTEHFEVAFFCRLSTVVRRLLWKAYRKDESDRTRRYYAIKDSWRPVIREAEGEMLQRVTSKLLSQHRSPSGIAAHYHHEDLEINRTCDDILASIDDIAPTQPKELVDGIYSRTILRPMANPLVNSPTIESAARRNRRTPAALR</sequence>
<dbReference type="Proteomes" id="UP000274822">
    <property type="component" value="Unassembled WGS sequence"/>
</dbReference>
<proteinExistence type="predicted"/>
<gene>
    <name evidence="2" type="ORF">BC938DRAFT_482727</name>
</gene>
<dbReference type="AlphaFoldDB" id="A0A433QDE9"/>
<dbReference type="Pfam" id="PF17667">
    <property type="entry name" value="Pkinase_fungal"/>
    <property type="match status" value="1"/>
</dbReference>
<evidence type="ECO:0000259" key="1">
    <source>
        <dbReference type="Pfam" id="PF17667"/>
    </source>
</evidence>
<evidence type="ECO:0000313" key="2">
    <source>
        <dbReference type="EMBL" id="RUS27791.1"/>
    </source>
</evidence>
<evidence type="ECO:0000313" key="3">
    <source>
        <dbReference type="Proteomes" id="UP000274822"/>
    </source>
</evidence>
<dbReference type="EMBL" id="RBNJ01007784">
    <property type="protein sequence ID" value="RUS27791.1"/>
    <property type="molecule type" value="Genomic_DNA"/>
</dbReference>
<keyword evidence="3" id="KW-1185">Reference proteome</keyword>
<name>A0A433QDE9_9FUNG</name>
<feature type="domain" description="Fungal-type protein kinase" evidence="1">
    <location>
        <begin position="44"/>
        <end position="121"/>
    </location>
</feature>